<sequence>MSQPPDAPLLLVACSGGRDSLALAAVAHIVCAAWGLRCGAVLVDHQLQEGSHEVSWHAAEQCRELGLDPVVVVPVTVTASGQGEEADARASRYGAFVETAQQYDASAILLAHTANDQAESVLIDLIRAAGTDALAGMPDHTSVDGVLFLRPWLMDVTREQTTAMCQDLGLHWWDDPTNGDHIAPQEPLPAAYPLRSRVRHTLMPEFNRFAGRDMVSRLVAATRIARRDVEYLNAQAASLYDEAVHMALPTPAAPGDDGARDDECVETLAELDVDALREAPEALRFRVLDQALANCDIPHGSAQIEAIDQLICAWHGQRPVRVAKHYSALRWPHVIRLCKDKGHANRRRAGHHRP</sequence>
<keyword evidence="5 7" id="KW-0067">ATP-binding</keyword>
<comment type="subcellular location">
    <subcellularLocation>
        <location evidence="7">Cytoplasm</location>
    </subcellularLocation>
</comment>
<evidence type="ECO:0000313" key="10">
    <source>
        <dbReference type="EMBL" id="KFI68417.1"/>
    </source>
</evidence>
<comment type="domain">
    <text evidence="7">The N-terminal region contains the highly conserved SGGXDS motif, predicted to be a P-loop motif involved in ATP binding.</text>
</comment>
<dbReference type="InterPro" id="IPR012094">
    <property type="entry name" value="tRNA_Ile_lys_synt"/>
</dbReference>
<dbReference type="PANTHER" id="PTHR43033:SF1">
    <property type="entry name" value="TRNA(ILE)-LYSIDINE SYNTHASE-RELATED"/>
    <property type="match status" value="1"/>
</dbReference>
<dbReference type="Gene3D" id="3.40.50.620">
    <property type="entry name" value="HUPs"/>
    <property type="match status" value="1"/>
</dbReference>
<evidence type="ECO:0000256" key="5">
    <source>
        <dbReference type="ARBA" id="ARBA00022840"/>
    </source>
</evidence>
<dbReference type="NCBIfam" id="TIGR02432">
    <property type="entry name" value="lysidine_TilS_N"/>
    <property type="match status" value="1"/>
</dbReference>
<dbReference type="GO" id="GO:0005524">
    <property type="term" value="F:ATP binding"/>
    <property type="evidence" value="ECO:0007669"/>
    <property type="project" value="UniProtKB-UniRule"/>
</dbReference>
<organism evidence="10 11">
    <name type="scientific">Bifidobacterium magnum</name>
    <dbReference type="NCBI Taxonomy" id="1692"/>
    <lineage>
        <taxon>Bacteria</taxon>
        <taxon>Bacillati</taxon>
        <taxon>Actinomycetota</taxon>
        <taxon>Actinomycetes</taxon>
        <taxon>Bifidobacteriales</taxon>
        <taxon>Bifidobacteriaceae</taxon>
        <taxon>Bifidobacterium</taxon>
    </lineage>
</organism>
<feature type="domain" description="tRNA(Ile)-lysidine synthase substrate-binding" evidence="9">
    <location>
        <begin position="271"/>
        <end position="325"/>
    </location>
</feature>
<dbReference type="STRING" id="1692.BMAGN_0378"/>
<dbReference type="InterPro" id="IPR011063">
    <property type="entry name" value="TilS/TtcA_N"/>
</dbReference>
<dbReference type="PANTHER" id="PTHR43033">
    <property type="entry name" value="TRNA(ILE)-LYSIDINE SYNTHASE-RELATED"/>
    <property type="match status" value="1"/>
</dbReference>
<proteinExistence type="inferred from homology"/>
<keyword evidence="2 7" id="KW-0436">Ligase</keyword>
<evidence type="ECO:0000256" key="7">
    <source>
        <dbReference type="HAMAP-Rule" id="MF_01161"/>
    </source>
</evidence>
<dbReference type="EMBL" id="JGZB01000004">
    <property type="protein sequence ID" value="KFI68417.1"/>
    <property type="molecule type" value="Genomic_DNA"/>
</dbReference>
<evidence type="ECO:0000256" key="1">
    <source>
        <dbReference type="ARBA" id="ARBA00022490"/>
    </source>
</evidence>
<feature type="domain" description="tRNA(Ile)-lysidine/2-thiocytidine synthase N-terminal" evidence="8">
    <location>
        <begin position="10"/>
        <end position="180"/>
    </location>
</feature>
<dbReference type="AlphaFoldDB" id="A0A087BBL7"/>
<reference evidence="10 11" key="1">
    <citation type="submission" date="2014-03" db="EMBL/GenBank/DDBJ databases">
        <title>Genomics of Bifidobacteria.</title>
        <authorList>
            <person name="Ventura M."/>
            <person name="Milani C."/>
            <person name="Lugli G.A."/>
        </authorList>
    </citation>
    <scope>NUCLEOTIDE SEQUENCE [LARGE SCALE GENOMIC DNA]</scope>
    <source>
        <strain evidence="10 11">LMG 11591</strain>
    </source>
</reference>
<dbReference type="Pfam" id="PF01171">
    <property type="entry name" value="ATP_bind_3"/>
    <property type="match status" value="1"/>
</dbReference>
<protein>
    <recommendedName>
        <fullName evidence="7">tRNA(Ile)-lysidine synthase</fullName>
        <ecNumber evidence="7">6.3.4.19</ecNumber>
    </recommendedName>
    <alternativeName>
        <fullName evidence="7">tRNA(Ile)-2-lysyl-cytidine synthase</fullName>
    </alternativeName>
    <alternativeName>
        <fullName evidence="7">tRNA(Ile)-lysidine synthetase</fullName>
    </alternativeName>
</protein>
<evidence type="ECO:0000256" key="4">
    <source>
        <dbReference type="ARBA" id="ARBA00022741"/>
    </source>
</evidence>
<dbReference type="InterPro" id="IPR012795">
    <property type="entry name" value="tRNA_Ile_lys_synt_N"/>
</dbReference>
<dbReference type="SUPFAM" id="SSF52402">
    <property type="entry name" value="Adenine nucleotide alpha hydrolases-like"/>
    <property type="match status" value="1"/>
</dbReference>
<comment type="caution">
    <text evidence="10">The sequence shown here is derived from an EMBL/GenBank/DDBJ whole genome shotgun (WGS) entry which is preliminary data.</text>
</comment>
<dbReference type="eggNOG" id="COG0037">
    <property type="taxonomic scope" value="Bacteria"/>
</dbReference>
<dbReference type="GO" id="GO:0005737">
    <property type="term" value="C:cytoplasm"/>
    <property type="evidence" value="ECO:0007669"/>
    <property type="project" value="UniProtKB-SubCell"/>
</dbReference>
<evidence type="ECO:0000259" key="9">
    <source>
        <dbReference type="Pfam" id="PF09179"/>
    </source>
</evidence>
<comment type="similarity">
    <text evidence="7">Belongs to the tRNA(Ile)-lysidine synthase family.</text>
</comment>
<evidence type="ECO:0000256" key="3">
    <source>
        <dbReference type="ARBA" id="ARBA00022694"/>
    </source>
</evidence>
<keyword evidence="1 7" id="KW-0963">Cytoplasm</keyword>
<dbReference type="Proteomes" id="UP000029052">
    <property type="component" value="Unassembled WGS sequence"/>
</dbReference>
<feature type="binding site" evidence="7">
    <location>
        <begin position="15"/>
        <end position="20"/>
    </location>
    <ligand>
        <name>ATP</name>
        <dbReference type="ChEBI" id="CHEBI:30616"/>
    </ligand>
</feature>
<dbReference type="SUPFAM" id="SSF82829">
    <property type="entry name" value="MesJ substrate recognition domain-like"/>
    <property type="match status" value="1"/>
</dbReference>
<dbReference type="Gene3D" id="1.20.59.20">
    <property type="match status" value="1"/>
</dbReference>
<dbReference type="GO" id="GO:0006400">
    <property type="term" value="P:tRNA modification"/>
    <property type="evidence" value="ECO:0007669"/>
    <property type="project" value="UniProtKB-UniRule"/>
</dbReference>
<accession>A0A087BBL7</accession>
<keyword evidence="4 7" id="KW-0547">Nucleotide-binding</keyword>
<dbReference type="InterPro" id="IPR014729">
    <property type="entry name" value="Rossmann-like_a/b/a_fold"/>
</dbReference>
<comment type="catalytic activity">
    <reaction evidence="6 7">
        <text>cytidine(34) in tRNA(Ile2) + L-lysine + ATP = lysidine(34) in tRNA(Ile2) + AMP + diphosphate + H(+)</text>
        <dbReference type="Rhea" id="RHEA:43744"/>
        <dbReference type="Rhea" id="RHEA-COMP:10625"/>
        <dbReference type="Rhea" id="RHEA-COMP:10670"/>
        <dbReference type="ChEBI" id="CHEBI:15378"/>
        <dbReference type="ChEBI" id="CHEBI:30616"/>
        <dbReference type="ChEBI" id="CHEBI:32551"/>
        <dbReference type="ChEBI" id="CHEBI:33019"/>
        <dbReference type="ChEBI" id="CHEBI:82748"/>
        <dbReference type="ChEBI" id="CHEBI:83665"/>
        <dbReference type="ChEBI" id="CHEBI:456215"/>
        <dbReference type="EC" id="6.3.4.19"/>
    </reaction>
</comment>
<dbReference type="Pfam" id="PF09179">
    <property type="entry name" value="TilS"/>
    <property type="match status" value="1"/>
</dbReference>
<gene>
    <name evidence="7" type="primary">tilS</name>
    <name evidence="10" type="ORF">BMAGN_0378</name>
</gene>
<dbReference type="HAMAP" id="MF_01161">
    <property type="entry name" value="tRNA_Ile_lys_synt"/>
    <property type="match status" value="1"/>
</dbReference>
<evidence type="ECO:0000259" key="8">
    <source>
        <dbReference type="Pfam" id="PF01171"/>
    </source>
</evidence>
<evidence type="ECO:0000256" key="6">
    <source>
        <dbReference type="ARBA" id="ARBA00048539"/>
    </source>
</evidence>
<dbReference type="EC" id="6.3.4.19" evidence="7"/>
<dbReference type="InterPro" id="IPR015262">
    <property type="entry name" value="tRNA_Ile_lys_synt_subst-bd"/>
</dbReference>
<dbReference type="CDD" id="cd01992">
    <property type="entry name" value="TilS_N"/>
    <property type="match status" value="1"/>
</dbReference>
<comment type="function">
    <text evidence="7">Ligates lysine onto the cytidine present at position 34 of the AUA codon-specific tRNA(Ile) that contains the anticodon CAU, in an ATP-dependent manner. Cytidine is converted to lysidine, thus changing the amino acid specificity of the tRNA from methionine to isoleucine.</text>
</comment>
<dbReference type="GO" id="GO:0032267">
    <property type="term" value="F:tRNA(Ile)-lysidine synthase activity"/>
    <property type="evidence" value="ECO:0007669"/>
    <property type="project" value="UniProtKB-EC"/>
</dbReference>
<evidence type="ECO:0000313" key="11">
    <source>
        <dbReference type="Proteomes" id="UP000029052"/>
    </source>
</evidence>
<keyword evidence="11" id="KW-1185">Reference proteome</keyword>
<evidence type="ECO:0000256" key="2">
    <source>
        <dbReference type="ARBA" id="ARBA00022598"/>
    </source>
</evidence>
<keyword evidence="3 7" id="KW-0819">tRNA processing</keyword>
<name>A0A087BBL7_9BIFI</name>